<dbReference type="Gene3D" id="3.30.1540.10">
    <property type="entry name" value="formyl-coa transferase, domain 3"/>
    <property type="match status" value="1"/>
</dbReference>
<dbReference type="PANTHER" id="PTHR48228:SF5">
    <property type="entry name" value="ALPHA-METHYLACYL-COA RACEMASE"/>
    <property type="match status" value="1"/>
</dbReference>
<dbReference type="PANTHER" id="PTHR48228">
    <property type="entry name" value="SUCCINYL-COA--D-CITRAMALATE COA-TRANSFERASE"/>
    <property type="match status" value="1"/>
</dbReference>
<dbReference type="InterPro" id="IPR023606">
    <property type="entry name" value="CoA-Trfase_III_dom_1_sf"/>
</dbReference>
<accession>A0ABU8F5G6</accession>
<dbReference type="RefSeq" id="WP_336497812.1">
    <property type="nucleotide sequence ID" value="NZ_JBAWSY010000007.1"/>
</dbReference>
<name>A0ABU8F5G6_9BACI</name>
<evidence type="ECO:0000313" key="1">
    <source>
        <dbReference type="EMBL" id="MEI4770257.1"/>
    </source>
</evidence>
<organism evidence="1 2">
    <name type="scientific">Psychrobacillus mangrovi</name>
    <dbReference type="NCBI Taxonomy" id="3117745"/>
    <lineage>
        <taxon>Bacteria</taxon>
        <taxon>Bacillati</taxon>
        <taxon>Bacillota</taxon>
        <taxon>Bacilli</taxon>
        <taxon>Bacillales</taxon>
        <taxon>Bacillaceae</taxon>
        <taxon>Psychrobacillus</taxon>
    </lineage>
</organism>
<proteinExistence type="predicted"/>
<comment type="caution">
    <text evidence="1">The sequence shown here is derived from an EMBL/GenBank/DDBJ whole genome shotgun (WGS) entry which is preliminary data.</text>
</comment>
<dbReference type="Pfam" id="PF02515">
    <property type="entry name" value="CoA_transf_3"/>
    <property type="match status" value="1"/>
</dbReference>
<dbReference type="Gene3D" id="3.40.50.10540">
    <property type="entry name" value="Crotonobetainyl-coa:carnitine coa-transferase, domain 1"/>
    <property type="match status" value="2"/>
</dbReference>
<evidence type="ECO:0000313" key="2">
    <source>
        <dbReference type="Proteomes" id="UP001364890"/>
    </source>
</evidence>
<protein>
    <submittedName>
        <fullName evidence="1">CaiB/BaiF CoA-transferase family protein</fullName>
    </submittedName>
</protein>
<dbReference type="InterPro" id="IPR050509">
    <property type="entry name" value="CoA-transferase_III"/>
</dbReference>
<dbReference type="SUPFAM" id="SSF89796">
    <property type="entry name" value="CoA-transferase family III (CaiB/BaiF)"/>
    <property type="match status" value="1"/>
</dbReference>
<keyword evidence="2" id="KW-1185">Reference proteome</keyword>
<dbReference type="InterPro" id="IPR003673">
    <property type="entry name" value="CoA-Trfase_fam_III"/>
</dbReference>
<dbReference type="Proteomes" id="UP001364890">
    <property type="component" value="Unassembled WGS sequence"/>
</dbReference>
<reference evidence="1 2" key="1">
    <citation type="submission" date="2024-01" db="EMBL/GenBank/DDBJ databases">
        <title>Seven novel Bacillus-like species.</title>
        <authorList>
            <person name="Liu G."/>
        </authorList>
    </citation>
    <scope>NUCLEOTIDE SEQUENCE [LARGE SCALE GENOMIC DNA]</scope>
    <source>
        <strain evidence="1 2">FJAT-51614</strain>
    </source>
</reference>
<dbReference type="InterPro" id="IPR044855">
    <property type="entry name" value="CoA-Trfase_III_dom3_sf"/>
</dbReference>
<dbReference type="EMBL" id="JBAWSY010000007">
    <property type="protein sequence ID" value="MEI4770257.1"/>
    <property type="molecule type" value="Genomic_DNA"/>
</dbReference>
<sequence length="402" mass="44775">MGILKGLKILDFSTLLPGPFASMMLADMGADIIKIESPDREDFLKHIEPKDGDVSATFAHLNRSKRSLALNLKLEESKEIIYKLIQDYDIVIEQFRPGVMDKLGIGYEKLKEINSKIIFCSITGYGQTGPLRNKAGHDINYLSIAGIPGYSFRKNQVPVPAGIQVADIAGGSMPAVIGILAAVYHRDKTGVGQHIDISLTDVSFSLNAMYGPGYLVGKEEPMEESLLLNGGTFYDYYETKDHRYFSVGSLEPKFQELLCELIGDKNLLKLSGSERQEDQQSFKEILVQTFKQKTFDEWLITLGDKFDGCVEPVLSFSEAVNHPQIKARELVVSVPKQQGGAQNQIAFPIKFSNNLPEYRFTGVQTGEHSKDIMEEFGFKPETIQSFTQKGVFGTKKNKVVPL</sequence>
<gene>
    <name evidence="1" type="ORF">WAX74_11485</name>
</gene>